<dbReference type="PIRSF" id="PIRSF005763">
    <property type="entry name" value="Txn_reg_ModE"/>
    <property type="match status" value="1"/>
</dbReference>
<reference evidence="8 9" key="1">
    <citation type="journal article" date="2013" name="Genome Announc.">
        <title>Draft Genome of Pseudomonas stutzeri Strain NF13, a Nitrogen Fixer Isolated from the Galapagos Rift Hydrothermal Vent.</title>
        <authorList>
            <person name="Pena A."/>
            <person name="Busquets A."/>
            <person name="Gomila M."/>
            <person name="Mayol J."/>
            <person name="Bosch R."/>
            <person name="Nogales B."/>
            <person name="Garcia-Valdes E."/>
            <person name="Bennasar A."/>
            <person name="Lalucat J."/>
        </authorList>
    </citation>
    <scope>NUCLEOTIDE SEQUENCE [LARGE SCALE GENOMIC DNA]</scope>
    <source>
        <strain evidence="8 9">NF13</strain>
    </source>
</reference>
<dbReference type="SUPFAM" id="SSF46785">
    <property type="entry name" value="Winged helix' DNA-binding domain"/>
    <property type="match status" value="1"/>
</dbReference>
<dbReference type="PROSITE" id="PS51866">
    <property type="entry name" value="MOP"/>
    <property type="match status" value="2"/>
</dbReference>
<dbReference type="Proteomes" id="UP000011700">
    <property type="component" value="Unassembled WGS sequence"/>
</dbReference>
<dbReference type="RefSeq" id="WP_003302637.1">
    <property type="nucleotide sequence ID" value="NZ_AOBS01000070.1"/>
</dbReference>
<evidence type="ECO:0000256" key="4">
    <source>
        <dbReference type="ARBA" id="ARBA00022737"/>
    </source>
</evidence>
<dbReference type="PANTHER" id="PTHR30432:SF1">
    <property type="entry name" value="DNA-BINDING TRANSCRIPTIONAL DUAL REGULATOR MODE"/>
    <property type="match status" value="1"/>
</dbReference>
<gene>
    <name evidence="8" type="ORF">B381_17064</name>
</gene>
<dbReference type="eggNOG" id="COG3585">
    <property type="taxonomic scope" value="Bacteria"/>
</dbReference>
<dbReference type="PANTHER" id="PTHR30432">
    <property type="entry name" value="TRANSCRIPTIONAL REGULATOR MODE"/>
    <property type="match status" value="1"/>
</dbReference>
<keyword evidence="4" id="KW-0677">Repeat</keyword>
<dbReference type="InterPro" id="IPR008995">
    <property type="entry name" value="Mo/tungstate-bd_C_term_dom"/>
</dbReference>
<dbReference type="OrthoDB" id="9800709at2"/>
<feature type="domain" description="Mop" evidence="7">
    <location>
        <begin position="190"/>
        <end position="256"/>
    </location>
</feature>
<dbReference type="GO" id="GO:0003700">
    <property type="term" value="F:DNA-binding transcription factor activity"/>
    <property type="evidence" value="ECO:0007669"/>
    <property type="project" value="InterPro"/>
</dbReference>
<dbReference type="InterPro" id="IPR004606">
    <property type="entry name" value="Mop_domain"/>
</dbReference>
<feature type="region of interest" description="Required for dimer formation and molybdate binding" evidence="6">
    <location>
        <begin position="120"/>
        <end position="128"/>
    </location>
</feature>
<proteinExistence type="inferred from homology"/>
<comment type="caution">
    <text evidence="8">The sequence shown here is derived from an EMBL/GenBank/DDBJ whole genome shotgun (WGS) entry which is preliminary data.</text>
</comment>
<organism evidence="8 9">
    <name type="scientific">Stutzerimonas stutzeri NF13</name>
    <dbReference type="NCBI Taxonomy" id="1212548"/>
    <lineage>
        <taxon>Bacteria</taxon>
        <taxon>Pseudomonadati</taxon>
        <taxon>Pseudomonadota</taxon>
        <taxon>Gammaproteobacteria</taxon>
        <taxon>Pseudomonadales</taxon>
        <taxon>Pseudomonadaceae</taxon>
        <taxon>Stutzerimonas</taxon>
    </lineage>
</organism>
<evidence type="ECO:0000256" key="2">
    <source>
        <dbReference type="ARBA" id="ARBA00022448"/>
    </source>
</evidence>
<dbReference type="InterPro" id="IPR051815">
    <property type="entry name" value="Molybdate_resp_trans_reg"/>
</dbReference>
<dbReference type="AlphaFoldDB" id="M2UZC0"/>
<dbReference type="InterPro" id="IPR000847">
    <property type="entry name" value="LysR_HTH_N"/>
</dbReference>
<dbReference type="PATRIC" id="fig|1212548.4.peg.3349"/>
<keyword evidence="3 5" id="KW-0500">Molybdenum</keyword>
<evidence type="ECO:0000256" key="3">
    <source>
        <dbReference type="ARBA" id="ARBA00022505"/>
    </source>
</evidence>
<dbReference type="GO" id="GO:0030151">
    <property type="term" value="F:molybdenum ion binding"/>
    <property type="evidence" value="ECO:0007669"/>
    <property type="project" value="UniProtKB-UniRule"/>
</dbReference>
<dbReference type="EMBL" id="AOBS01000070">
    <property type="protein sequence ID" value="EMD98886.1"/>
    <property type="molecule type" value="Genomic_DNA"/>
</dbReference>
<evidence type="ECO:0000256" key="5">
    <source>
        <dbReference type="PIRNR" id="PIRNR005763"/>
    </source>
</evidence>
<feature type="domain" description="Mop" evidence="7">
    <location>
        <begin position="119"/>
        <end position="185"/>
    </location>
</feature>
<dbReference type="NCBIfam" id="TIGR00638">
    <property type="entry name" value="Mop"/>
    <property type="match status" value="2"/>
</dbReference>
<sequence>MNVPPLQIQIPGECQPRPTSIRNAERNLELLASIEASGSISRAAKRIRLSYKSAWDCVDAMNNLSQAPLIDYSAEVGTHLTEYGRRLLEAWQQLREAPPSAEPLEAAEIQRQLRALSLSTSARNQYRGRISRIERDAIEGCVTLDIGEGVTLQATVSNDSLEEMQLREGTMAMALIKADFVMLSPDPAVGIGARNRLHGKLLSLIPGAVRSEVKLRLSPGRTLTALVTNASVAELGLGSGQDCTALIKASHVIVAAE</sequence>
<dbReference type="GO" id="GO:0015689">
    <property type="term" value="P:molybdate ion transport"/>
    <property type="evidence" value="ECO:0007669"/>
    <property type="project" value="UniProtKB-UniRule"/>
</dbReference>
<dbReference type="InterPro" id="IPR036388">
    <property type="entry name" value="WH-like_DNA-bd_sf"/>
</dbReference>
<dbReference type="Pfam" id="PF00126">
    <property type="entry name" value="HTH_1"/>
    <property type="match status" value="1"/>
</dbReference>
<dbReference type="Pfam" id="PF03459">
    <property type="entry name" value="TOBE"/>
    <property type="match status" value="2"/>
</dbReference>
<accession>M2UZC0</accession>
<evidence type="ECO:0000259" key="7">
    <source>
        <dbReference type="PROSITE" id="PS51866"/>
    </source>
</evidence>
<evidence type="ECO:0000256" key="1">
    <source>
        <dbReference type="ARBA" id="ARBA00008110"/>
    </source>
</evidence>
<evidence type="ECO:0000313" key="8">
    <source>
        <dbReference type="EMBL" id="EMD98886.1"/>
    </source>
</evidence>
<dbReference type="InterPro" id="IPR036390">
    <property type="entry name" value="WH_DNA-bd_sf"/>
</dbReference>
<evidence type="ECO:0000313" key="9">
    <source>
        <dbReference type="Proteomes" id="UP000011700"/>
    </source>
</evidence>
<protein>
    <submittedName>
        <fullName evidence="8">Putative molybdenum-binding protein</fullName>
    </submittedName>
</protein>
<keyword evidence="2 5" id="KW-0813">Transport</keyword>
<dbReference type="eggNOG" id="COG2005">
    <property type="taxonomic scope" value="Bacteria"/>
</dbReference>
<dbReference type="Gene3D" id="2.40.50.100">
    <property type="match status" value="2"/>
</dbReference>
<evidence type="ECO:0000256" key="6">
    <source>
        <dbReference type="PIRSR" id="PIRSR005763-1"/>
    </source>
</evidence>
<dbReference type="SUPFAM" id="SSF50331">
    <property type="entry name" value="MOP-like"/>
    <property type="match status" value="2"/>
</dbReference>
<dbReference type="Gene3D" id="1.10.10.10">
    <property type="entry name" value="Winged helix-like DNA-binding domain superfamily/Winged helix DNA-binding domain"/>
    <property type="match status" value="1"/>
</dbReference>
<name>M2UZC0_STUST</name>
<dbReference type="InterPro" id="IPR016462">
    <property type="entry name" value="ModE"/>
</dbReference>
<dbReference type="InterPro" id="IPR005116">
    <property type="entry name" value="Transp-assoc_OB_typ1"/>
</dbReference>
<comment type="similarity">
    <text evidence="1 5">Belongs to the ModE family.</text>
</comment>